<proteinExistence type="inferred from homology"/>
<dbReference type="GO" id="GO:0016787">
    <property type="term" value="F:hydrolase activity"/>
    <property type="evidence" value="ECO:0007669"/>
    <property type="project" value="UniProtKB-KW"/>
</dbReference>
<accession>A0A1F7I7C7</accession>
<organism evidence="7 8">
    <name type="scientific">Candidatus Roizmanbacteria bacterium RIFCSPLOWO2_01_FULL_35_13</name>
    <dbReference type="NCBI Taxonomy" id="1802055"/>
    <lineage>
        <taxon>Bacteria</taxon>
        <taxon>Candidatus Roizmaniibacteriota</taxon>
    </lineage>
</organism>
<dbReference type="GO" id="GO:0000166">
    <property type="term" value="F:nucleotide binding"/>
    <property type="evidence" value="ECO:0007669"/>
    <property type="project" value="UniProtKB-KW"/>
</dbReference>
<dbReference type="Gene3D" id="1.20.120.580">
    <property type="entry name" value="bsu32300-like"/>
    <property type="match status" value="1"/>
</dbReference>
<evidence type="ECO:0000256" key="2">
    <source>
        <dbReference type="ARBA" id="ARBA00022649"/>
    </source>
</evidence>
<dbReference type="EMBL" id="MGAF01000053">
    <property type="protein sequence ID" value="OGK39277.1"/>
    <property type="molecule type" value="Genomic_DNA"/>
</dbReference>
<comment type="similarity">
    <text evidence="6">Belongs to the HepT RNase toxin family.</text>
</comment>
<dbReference type="PANTHER" id="PTHR34139:SF1">
    <property type="entry name" value="RNASE MJ1380-RELATED"/>
    <property type="match status" value="1"/>
</dbReference>
<keyword evidence="3" id="KW-0540">Nuclease</keyword>
<comment type="caution">
    <text evidence="7">The sequence shown here is derived from an EMBL/GenBank/DDBJ whole genome shotgun (WGS) entry which is preliminary data.</text>
</comment>
<evidence type="ECO:0008006" key="9">
    <source>
        <dbReference type="Google" id="ProtNLM"/>
    </source>
</evidence>
<keyword evidence="1" id="KW-0597">Phosphoprotein</keyword>
<reference evidence="7 8" key="1">
    <citation type="journal article" date="2016" name="Nat. Commun.">
        <title>Thousands of microbial genomes shed light on interconnected biogeochemical processes in an aquifer system.</title>
        <authorList>
            <person name="Anantharaman K."/>
            <person name="Brown C.T."/>
            <person name="Hug L.A."/>
            <person name="Sharon I."/>
            <person name="Castelle C.J."/>
            <person name="Probst A.J."/>
            <person name="Thomas B.C."/>
            <person name="Singh A."/>
            <person name="Wilkins M.J."/>
            <person name="Karaoz U."/>
            <person name="Brodie E.L."/>
            <person name="Williams K.H."/>
            <person name="Hubbard S.S."/>
            <person name="Banfield J.F."/>
        </authorList>
    </citation>
    <scope>NUCLEOTIDE SEQUENCE [LARGE SCALE GENOMIC DNA]</scope>
</reference>
<dbReference type="STRING" id="1802055.A3A74_00390"/>
<evidence type="ECO:0000313" key="8">
    <source>
        <dbReference type="Proteomes" id="UP000179270"/>
    </source>
</evidence>
<evidence type="ECO:0000256" key="4">
    <source>
        <dbReference type="ARBA" id="ARBA00022741"/>
    </source>
</evidence>
<evidence type="ECO:0000313" key="7">
    <source>
        <dbReference type="EMBL" id="OGK39277.1"/>
    </source>
</evidence>
<dbReference type="AlphaFoldDB" id="A0A1F7I7C7"/>
<evidence type="ECO:0000256" key="5">
    <source>
        <dbReference type="ARBA" id="ARBA00022801"/>
    </source>
</evidence>
<keyword evidence="5" id="KW-0378">Hydrolase</keyword>
<dbReference type="PANTHER" id="PTHR34139">
    <property type="entry name" value="UPF0331 PROTEIN MJ0127"/>
    <property type="match status" value="1"/>
</dbReference>
<dbReference type="InterPro" id="IPR051813">
    <property type="entry name" value="HepT_RNase_toxin"/>
</dbReference>
<keyword evidence="2" id="KW-1277">Toxin-antitoxin system</keyword>
<dbReference type="Proteomes" id="UP000179270">
    <property type="component" value="Unassembled WGS sequence"/>
</dbReference>
<dbReference type="GO" id="GO:0110001">
    <property type="term" value="C:toxin-antitoxin complex"/>
    <property type="evidence" value="ECO:0007669"/>
    <property type="project" value="InterPro"/>
</dbReference>
<dbReference type="GO" id="GO:0004540">
    <property type="term" value="F:RNA nuclease activity"/>
    <property type="evidence" value="ECO:0007669"/>
    <property type="project" value="InterPro"/>
</dbReference>
<dbReference type="InterPro" id="IPR008201">
    <property type="entry name" value="HepT-like"/>
</dbReference>
<evidence type="ECO:0000256" key="3">
    <source>
        <dbReference type="ARBA" id="ARBA00022722"/>
    </source>
</evidence>
<dbReference type="Pfam" id="PF01934">
    <property type="entry name" value="HepT-like"/>
    <property type="match status" value="1"/>
</dbReference>
<dbReference type="InterPro" id="IPR037038">
    <property type="entry name" value="HepT-like_sf"/>
</dbReference>
<name>A0A1F7I7C7_9BACT</name>
<protein>
    <recommendedName>
        <fullName evidence="9">DUF86 domain-containing protein</fullName>
    </recommendedName>
</protein>
<gene>
    <name evidence="7" type="ORF">A3A74_00390</name>
</gene>
<keyword evidence="4" id="KW-0547">Nucleotide-binding</keyword>
<dbReference type="SUPFAM" id="SSF81593">
    <property type="entry name" value="Nucleotidyltransferase substrate binding subunit/domain"/>
    <property type="match status" value="1"/>
</dbReference>
<evidence type="ECO:0000256" key="1">
    <source>
        <dbReference type="ARBA" id="ARBA00022553"/>
    </source>
</evidence>
<sequence length="114" mass="13396">MKKDILVYIDDIIESIDKIEEYANRITEEDFERLESIQDAVLMRLAVIGESANKIPINIRKEHPEIPWRKIINLRNIIVHDYSSININRIWKIIKKDILLLKAQVEKLSSNISS</sequence>
<evidence type="ECO:0000256" key="6">
    <source>
        <dbReference type="ARBA" id="ARBA00024207"/>
    </source>
</evidence>